<keyword evidence="1" id="KW-0472">Membrane</keyword>
<keyword evidence="1" id="KW-1133">Transmembrane helix</keyword>
<comment type="caution">
    <text evidence="2">The sequence shown here is derived from an EMBL/GenBank/DDBJ whole genome shotgun (WGS) entry which is preliminary data.</text>
</comment>
<feature type="transmembrane region" description="Helical" evidence="1">
    <location>
        <begin position="6"/>
        <end position="27"/>
    </location>
</feature>
<evidence type="ECO:0000313" key="2">
    <source>
        <dbReference type="EMBL" id="MBO8222093.1"/>
    </source>
</evidence>
<dbReference type="Proteomes" id="UP000666562">
    <property type="component" value="Unassembled WGS sequence"/>
</dbReference>
<protein>
    <submittedName>
        <fullName evidence="2">Uncharacterized protein</fullName>
    </submittedName>
</protein>
<sequence>MLNFNLFRNIGFPLYLFVYLILPYSAITQTLKIDFIRNLETSLNKRDLEFIRKNFRNDENQNIPKQFSKIINDFPDSKWKIKRLESYIPNKEILRISVSGRKIVNGEMHILESDFDYVFSVLNGKIDEATIKNLFTTIRNDNNKIDISFKIPEKVLTGSKYDIDIILNKPLEEVIITGAIKAHQVNSLFEQEILLEPLASGGIFKMTRAPSKPGIQIWSGIIAHPEGMITFTKSIDIVDKI</sequence>
<accession>A0A8I2BK03</accession>
<name>A0A8I2BK03_PROMR</name>
<proteinExistence type="predicted"/>
<organism evidence="2 3">
    <name type="scientific">Prochlorococcus marinus str. XMU1401</name>
    <dbReference type="NCBI Taxonomy" id="2052594"/>
    <lineage>
        <taxon>Bacteria</taxon>
        <taxon>Bacillati</taxon>
        <taxon>Cyanobacteriota</taxon>
        <taxon>Cyanophyceae</taxon>
        <taxon>Synechococcales</taxon>
        <taxon>Prochlorococcaceae</taxon>
        <taxon>Prochlorococcus</taxon>
    </lineage>
</organism>
<dbReference type="EMBL" id="JAAORC010000001">
    <property type="protein sequence ID" value="MBO8222093.1"/>
    <property type="molecule type" value="Genomic_DNA"/>
</dbReference>
<dbReference type="RefSeq" id="WP_100883143.1">
    <property type="nucleotide sequence ID" value="NZ_JAAORC010000001.1"/>
</dbReference>
<keyword evidence="1" id="KW-0812">Transmembrane</keyword>
<evidence type="ECO:0000313" key="3">
    <source>
        <dbReference type="Proteomes" id="UP000666562"/>
    </source>
</evidence>
<reference evidence="2" key="1">
    <citation type="submission" date="2020-03" db="EMBL/GenBank/DDBJ databases">
        <title>Genome differentiation and subclade ecological adaptation of Prochlorococcus HLII clade in the global ocean.</title>
        <authorList>
            <person name="Yan W."/>
            <person name="Fen X."/>
            <person name="Zhang W."/>
        </authorList>
    </citation>
    <scope>NUCLEOTIDE SEQUENCE</scope>
    <source>
        <strain evidence="2">XMU1401</strain>
    </source>
</reference>
<gene>
    <name evidence="2" type="ORF">HA142_01035</name>
</gene>
<evidence type="ECO:0000256" key="1">
    <source>
        <dbReference type="SAM" id="Phobius"/>
    </source>
</evidence>
<dbReference type="AlphaFoldDB" id="A0A8I2BK03"/>